<dbReference type="GO" id="GO:0008721">
    <property type="term" value="F:D-serine ammonia-lyase activity"/>
    <property type="evidence" value="ECO:0007669"/>
    <property type="project" value="TreeGrafter"/>
</dbReference>
<sequence>MKGCYQPIEDMKECGFMLSPYQSIDTPALLIDIDVAKENIAKMQRLANQLGVKLRPHIKTHLYDKAYFVSRGRSLKEHPILCRSKTQ</sequence>
<evidence type="ECO:0000313" key="1">
    <source>
        <dbReference type="EMBL" id="EGO61762.1"/>
    </source>
</evidence>
<dbReference type="STRING" id="1009370.ALO_21621"/>
<dbReference type="InterPro" id="IPR029066">
    <property type="entry name" value="PLP-binding_barrel"/>
</dbReference>
<dbReference type="InterPro" id="IPR051466">
    <property type="entry name" value="D-amino_acid_metab_enzyme"/>
</dbReference>
<proteinExistence type="predicted"/>
<keyword evidence="2" id="KW-1185">Reference proteome</keyword>
<dbReference type="PANTHER" id="PTHR28004:SF2">
    <property type="entry name" value="D-SERINE DEHYDRATASE"/>
    <property type="match status" value="1"/>
</dbReference>
<dbReference type="AlphaFoldDB" id="F7NQC1"/>
<dbReference type="PANTHER" id="PTHR28004">
    <property type="entry name" value="ZGC:162816-RELATED"/>
    <property type="match status" value="1"/>
</dbReference>
<name>F7NQC1_9FIRM</name>
<dbReference type="Proteomes" id="UP000003240">
    <property type="component" value="Unassembled WGS sequence"/>
</dbReference>
<comment type="caution">
    <text evidence="1">The sequence shown here is derived from an EMBL/GenBank/DDBJ whole genome shotgun (WGS) entry which is preliminary data.</text>
</comment>
<dbReference type="Gene3D" id="3.20.20.10">
    <property type="entry name" value="Alanine racemase"/>
    <property type="match status" value="1"/>
</dbReference>
<reference evidence="1 2" key="1">
    <citation type="journal article" date="2011" name="EMBO J.">
        <title>Structural diversity of bacterial flagellar motors.</title>
        <authorList>
            <person name="Chen S."/>
            <person name="Beeby M."/>
            <person name="Murphy G.E."/>
            <person name="Leadbetter J.R."/>
            <person name="Hendrixson D.R."/>
            <person name="Briegel A."/>
            <person name="Li Z."/>
            <person name="Shi J."/>
            <person name="Tocheva E.I."/>
            <person name="Muller A."/>
            <person name="Dobro M.J."/>
            <person name="Jensen G.J."/>
        </authorList>
    </citation>
    <scope>NUCLEOTIDE SEQUENCE [LARGE SCALE GENOMIC DNA]</scope>
    <source>
        <strain evidence="1 2">DSM 6540</strain>
    </source>
</reference>
<organism evidence="1 2">
    <name type="scientific">Acetonema longum DSM 6540</name>
    <dbReference type="NCBI Taxonomy" id="1009370"/>
    <lineage>
        <taxon>Bacteria</taxon>
        <taxon>Bacillati</taxon>
        <taxon>Bacillota</taxon>
        <taxon>Negativicutes</taxon>
        <taxon>Acetonemataceae</taxon>
        <taxon>Acetonema</taxon>
    </lineage>
</organism>
<evidence type="ECO:0000313" key="2">
    <source>
        <dbReference type="Proteomes" id="UP000003240"/>
    </source>
</evidence>
<protein>
    <submittedName>
        <fullName evidence="1">Alanine racemase domain-containing protein</fullName>
    </submittedName>
</protein>
<gene>
    <name evidence="1" type="ORF">ALO_21621</name>
</gene>
<dbReference type="GO" id="GO:0036088">
    <property type="term" value="P:D-serine catabolic process"/>
    <property type="evidence" value="ECO:0007669"/>
    <property type="project" value="TreeGrafter"/>
</dbReference>
<accession>F7NQC1</accession>
<dbReference type="EMBL" id="AFGF01000290">
    <property type="protein sequence ID" value="EGO61762.1"/>
    <property type="molecule type" value="Genomic_DNA"/>
</dbReference>